<dbReference type="RefSeq" id="WP_004400659.1">
    <property type="nucleotide sequence ID" value="NZ_LK391965.1"/>
</dbReference>
<dbReference type="Pfam" id="PF20460">
    <property type="entry name" value="DUF6713"/>
    <property type="match status" value="1"/>
</dbReference>
<accession>A0AAV2W0N3</accession>
<dbReference type="GeneID" id="97541583"/>
<dbReference type="AlphaFoldDB" id="A0AAV2W0N3"/>
<protein>
    <submittedName>
        <fullName evidence="2">Uncharacterized protein</fullName>
    </submittedName>
</protein>
<keyword evidence="1" id="KW-0812">Transmembrane</keyword>
<dbReference type="EMBL" id="CAOF01000194">
    <property type="protein sequence ID" value="CCO50147.1"/>
    <property type="molecule type" value="Genomic_DNA"/>
</dbReference>
<evidence type="ECO:0000313" key="2">
    <source>
        <dbReference type="EMBL" id="CCO50147.1"/>
    </source>
</evidence>
<dbReference type="InterPro" id="IPR046559">
    <property type="entry name" value="DUF6713"/>
</dbReference>
<proteinExistence type="predicted"/>
<organism evidence="2 3">
    <name type="scientific">Vibrio nigripulchritudo SOn1</name>
    <dbReference type="NCBI Taxonomy" id="1238450"/>
    <lineage>
        <taxon>Bacteria</taxon>
        <taxon>Pseudomonadati</taxon>
        <taxon>Pseudomonadota</taxon>
        <taxon>Gammaproteobacteria</taxon>
        <taxon>Vibrionales</taxon>
        <taxon>Vibrionaceae</taxon>
        <taxon>Vibrio</taxon>
    </lineage>
</organism>
<sequence length="130" mass="14896">MKNVLFFLGFAFFVIHEIDAMMHHEWLVIPLTVWIPQDYAMTLFVAAHIPLFLVMMVMLPTEFLSKIEKLQTAMATFIVIHGILHSAFMTHEQYEFDSFLSNLWIFGGTLASAIFLIFQTGKGKVPSVPE</sequence>
<evidence type="ECO:0000256" key="1">
    <source>
        <dbReference type="SAM" id="Phobius"/>
    </source>
</evidence>
<reference evidence="2 3" key="1">
    <citation type="journal article" date="2013" name="ISME J.">
        <title>Comparative genomics of pathogenic lineages of Vibrio nigripulchritudo identifies virulence-associated traits.</title>
        <authorList>
            <person name="Goudenege D."/>
            <person name="Labreuche Y."/>
            <person name="Krin E."/>
            <person name="Ansquer D."/>
            <person name="Mangenot S."/>
            <person name="Calteau A."/>
            <person name="Medigue C."/>
            <person name="Mazel D."/>
            <person name="Polz M.F."/>
            <person name="Le Roux F."/>
        </authorList>
    </citation>
    <scope>NUCLEOTIDE SEQUENCE [LARGE SCALE GENOMIC DNA]</scope>
    <source>
        <strain evidence="2 3">SOn1</strain>
    </source>
</reference>
<dbReference type="Proteomes" id="UP000018211">
    <property type="component" value="Unassembled WGS sequence"/>
</dbReference>
<gene>
    <name evidence="2" type="ORF">VIBNISOn1_970172</name>
</gene>
<feature type="transmembrane region" description="Helical" evidence="1">
    <location>
        <begin position="39"/>
        <end position="58"/>
    </location>
</feature>
<evidence type="ECO:0000313" key="3">
    <source>
        <dbReference type="Proteomes" id="UP000018211"/>
    </source>
</evidence>
<feature type="transmembrane region" description="Helical" evidence="1">
    <location>
        <begin position="100"/>
        <end position="118"/>
    </location>
</feature>
<comment type="caution">
    <text evidence="2">The sequence shown here is derived from an EMBL/GenBank/DDBJ whole genome shotgun (WGS) entry which is preliminary data.</text>
</comment>
<keyword evidence="1" id="KW-1133">Transmembrane helix</keyword>
<name>A0AAV2W0N3_9VIBR</name>
<keyword evidence="1" id="KW-0472">Membrane</keyword>